<organism evidence="7 8">
    <name type="scientific">Asticcacaulis biprosthecium C19</name>
    <dbReference type="NCBI Taxonomy" id="715226"/>
    <lineage>
        <taxon>Bacteria</taxon>
        <taxon>Pseudomonadati</taxon>
        <taxon>Pseudomonadota</taxon>
        <taxon>Alphaproteobacteria</taxon>
        <taxon>Caulobacterales</taxon>
        <taxon>Caulobacteraceae</taxon>
        <taxon>Asticcacaulis</taxon>
    </lineage>
</organism>
<proteinExistence type="predicted"/>
<keyword evidence="1" id="KW-0813">Transport</keyword>
<evidence type="ECO:0000256" key="6">
    <source>
        <dbReference type="SAM" id="SignalP"/>
    </source>
</evidence>
<evidence type="ECO:0000256" key="1">
    <source>
        <dbReference type="ARBA" id="ARBA00022448"/>
    </source>
</evidence>
<accession>F4QLX8</accession>
<dbReference type="Gene3D" id="1.10.490.10">
    <property type="entry name" value="Globins"/>
    <property type="match status" value="1"/>
</dbReference>
<evidence type="ECO:0000256" key="5">
    <source>
        <dbReference type="PIRSR" id="PIRSR601486-1"/>
    </source>
</evidence>
<dbReference type="InterPro" id="IPR012292">
    <property type="entry name" value="Globin/Proto"/>
</dbReference>
<sequence length="153" mass="16586">MKIAIIATALFAIAAPAFAAETVKDSAAVAPVIAADDSLYREFGGHDGLVKLVDDFMVILLDDPRTSVFFVDAKQDHIKKMLVEQFCVVLNGGCTYTGKGMKESHAQLGIDRASFNALVEDLQKAMDKNDIPFHAQNKLLAALAPQHRDIVTN</sequence>
<gene>
    <name evidence="7" type="ORF">ABI_08330</name>
</gene>
<dbReference type="Pfam" id="PF01152">
    <property type="entry name" value="Bac_globin"/>
    <property type="match status" value="1"/>
</dbReference>
<evidence type="ECO:0000313" key="8">
    <source>
        <dbReference type="Proteomes" id="UP000006512"/>
    </source>
</evidence>
<dbReference type="RefSeq" id="WP_006271572.1">
    <property type="nucleotide sequence ID" value="NZ_GL883077.1"/>
</dbReference>
<dbReference type="GO" id="GO:0046872">
    <property type="term" value="F:metal ion binding"/>
    <property type="evidence" value="ECO:0007669"/>
    <property type="project" value="UniProtKB-KW"/>
</dbReference>
<keyword evidence="6" id="KW-0732">Signal</keyword>
<dbReference type="CDD" id="cd00454">
    <property type="entry name" value="TrHb1_N"/>
    <property type="match status" value="1"/>
</dbReference>
<keyword evidence="4 5" id="KW-0408">Iron</keyword>
<dbReference type="EMBL" id="GL883077">
    <property type="protein sequence ID" value="EGF92397.1"/>
    <property type="molecule type" value="Genomic_DNA"/>
</dbReference>
<feature type="signal peptide" evidence="6">
    <location>
        <begin position="1"/>
        <end position="19"/>
    </location>
</feature>
<dbReference type="STRING" id="715226.ABI_08330"/>
<dbReference type="Proteomes" id="UP000006512">
    <property type="component" value="Unassembled WGS sequence"/>
</dbReference>
<dbReference type="SUPFAM" id="SSF46458">
    <property type="entry name" value="Globin-like"/>
    <property type="match status" value="1"/>
</dbReference>
<evidence type="ECO:0000256" key="3">
    <source>
        <dbReference type="ARBA" id="ARBA00022723"/>
    </source>
</evidence>
<evidence type="ECO:0000256" key="4">
    <source>
        <dbReference type="ARBA" id="ARBA00023004"/>
    </source>
</evidence>
<dbReference type="GO" id="GO:0020037">
    <property type="term" value="F:heme binding"/>
    <property type="evidence" value="ECO:0007669"/>
    <property type="project" value="InterPro"/>
</dbReference>
<dbReference type="OrthoDB" id="9795814at2"/>
<evidence type="ECO:0000313" key="7">
    <source>
        <dbReference type="EMBL" id="EGF92397.1"/>
    </source>
</evidence>
<keyword evidence="3 5" id="KW-0479">Metal-binding</keyword>
<dbReference type="AlphaFoldDB" id="F4QLX8"/>
<name>F4QLX8_9CAUL</name>
<dbReference type="eggNOG" id="COG2346">
    <property type="taxonomic scope" value="Bacteria"/>
</dbReference>
<dbReference type="InterPro" id="IPR001486">
    <property type="entry name" value="Hemoglobin_trunc"/>
</dbReference>
<dbReference type="HOGENOM" id="CLU_103526_2_0_5"/>
<evidence type="ECO:0000256" key="2">
    <source>
        <dbReference type="ARBA" id="ARBA00022617"/>
    </source>
</evidence>
<keyword evidence="2 5" id="KW-0349">Heme</keyword>
<dbReference type="GO" id="GO:0019825">
    <property type="term" value="F:oxygen binding"/>
    <property type="evidence" value="ECO:0007669"/>
    <property type="project" value="InterPro"/>
</dbReference>
<reference evidence="8" key="1">
    <citation type="submission" date="2011-03" db="EMBL/GenBank/DDBJ databases">
        <title>Draft genome sequence of Brevundimonas diminuta.</title>
        <authorList>
            <person name="Brown P.J.B."/>
            <person name="Buechlein A."/>
            <person name="Hemmerich C."/>
            <person name="Brun Y.V."/>
        </authorList>
    </citation>
    <scope>NUCLEOTIDE SEQUENCE [LARGE SCALE GENOMIC DNA]</scope>
    <source>
        <strain evidence="8">C19</strain>
    </source>
</reference>
<feature type="chain" id="PRO_5003314233" evidence="6">
    <location>
        <begin position="20"/>
        <end position="153"/>
    </location>
</feature>
<dbReference type="InterPro" id="IPR009050">
    <property type="entry name" value="Globin-like_sf"/>
</dbReference>
<protein>
    <submittedName>
        <fullName evidence="7">Bacterial-like globin family protein</fullName>
    </submittedName>
</protein>
<feature type="binding site" description="distal binding residue" evidence="5">
    <location>
        <position position="105"/>
    </location>
    <ligand>
        <name>heme</name>
        <dbReference type="ChEBI" id="CHEBI:30413"/>
    </ligand>
    <ligandPart>
        <name>Fe</name>
        <dbReference type="ChEBI" id="CHEBI:18248"/>
    </ligandPart>
</feature>
<keyword evidence="8" id="KW-1185">Reference proteome</keyword>